<sequence>MKTTGLIYLIFLLAFLGLGAIGGGGALIVSPTGKLIGLPLSLLDPSPFNSFLIPGLILFTVLGLAPCLLIIALLKKPESWFAEMLNCFSDMHWSWTYCVYIAFGLIIWIQVEMVFIQAVSWLHTFYIILALIMLFITLLPTVRQLYKKSA</sequence>
<keyword evidence="1" id="KW-0812">Transmembrane</keyword>
<dbReference type="OrthoDB" id="1909107at2"/>
<evidence type="ECO:0000256" key="1">
    <source>
        <dbReference type="SAM" id="Phobius"/>
    </source>
</evidence>
<name>A0A4R0NNJ9_9SPHI</name>
<dbReference type="EMBL" id="SJSL01000002">
    <property type="protein sequence ID" value="TCD01538.1"/>
    <property type="molecule type" value="Genomic_DNA"/>
</dbReference>
<comment type="caution">
    <text evidence="2">The sequence shown here is derived from an EMBL/GenBank/DDBJ whole genome shotgun (WGS) entry which is preliminary data.</text>
</comment>
<evidence type="ECO:0000313" key="2">
    <source>
        <dbReference type="EMBL" id="TCD01538.1"/>
    </source>
</evidence>
<evidence type="ECO:0000313" key="3">
    <source>
        <dbReference type="Proteomes" id="UP000293347"/>
    </source>
</evidence>
<gene>
    <name evidence="2" type="ORF">EZ437_12440</name>
</gene>
<proteinExistence type="predicted"/>
<feature type="transmembrane region" description="Helical" evidence="1">
    <location>
        <begin position="125"/>
        <end position="146"/>
    </location>
</feature>
<feature type="transmembrane region" description="Helical" evidence="1">
    <location>
        <begin position="95"/>
        <end position="119"/>
    </location>
</feature>
<keyword evidence="1" id="KW-0472">Membrane</keyword>
<organism evidence="2 3">
    <name type="scientific">Pedobacter psychroterrae</name>
    <dbReference type="NCBI Taxonomy" id="2530453"/>
    <lineage>
        <taxon>Bacteria</taxon>
        <taxon>Pseudomonadati</taxon>
        <taxon>Bacteroidota</taxon>
        <taxon>Sphingobacteriia</taxon>
        <taxon>Sphingobacteriales</taxon>
        <taxon>Sphingobacteriaceae</taxon>
        <taxon>Pedobacter</taxon>
    </lineage>
</organism>
<feature type="transmembrane region" description="Helical" evidence="1">
    <location>
        <begin position="51"/>
        <end position="74"/>
    </location>
</feature>
<reference evidence="2 3" key="1">
    <citation type="submission" date="2019-02" db="EMBL/GenBank/DDBJ databases">
        <title>Pedobacter sp. RP-1-14 sp. nov., isolated from Arctic soil.</title>
        <authorList>
            <person name="Dahal R.H."/>
        </authorList>
    </citation>
    <scope>NUCLEOTIDE SEQUENCE [LARGE SCALE GENOMIC DNA]</scope>
    <source>
        <strain evidence="2 3">RP-1-14</strain>
    </source>
</reference>
<keyword evidence="1" id="KW-1133">Transmembrane helix</keyword>
<dbReference type="Proteomes" id="UP000293347">
    <property type="component" value="Unassembled WGS sequence"/>
</dbReference>
<dbReference type="RefSeq" id="WP_131596338.1">
    <property type="nucleotide sequence ID" value="NZ_SJSL01000002.1"/>
</dbReference>
<dbReference type="AlphaFoldDB" id="A0A4R0NNJ9"/>
<accession>A0A4R0NNJ9</accession>
<keyword evidence="3" id="KW-1185">Reference proteome</keyword>
<protein>
    <submittedName>
        <fullName evidence="2">Uncharacterized protein</fullName>
    </submittedName>
</protein>
<feature type="transmembrane region" description="Helical" evidence="1">
    <location>
        <begin position="7"/>
        <end position="31"/>
    </location>
</feature>